<dbReference type="EMBL" id="QOHR01000025">
    <property type="protein sequence ID" value="REC54773.1"/>
    <property type="molecule type" value="Genomic_DNA"/>
</dbReference>
<name>A0A3D9BMM2_9RHOB</name>
<dbReference type="RefSeq" id="WP_115981534.1">
    <property type="nucleotide sequence ID" value="NZ_QOHR01000025.1"/>
</dbReference>
<dbReference type="AlphaFoldDB" id="A0A3D9BMM2"/>
<keyword evidence="3" id="KW-1185">Reference proteome</keyword>
<dbReference type="Proteomes" id="UP000257131">
    <property type="component" value="Unassembled WGS sequence"/>
</dbReference>
<reference evidence="2 3" key="1">
    <citation type="journal article" date="2017" name="Int. J. Syst. Evol. Microbiol.">
        <title>Rhodosalinus sediminis gen. nov., sp. nov., isolated from marine saltern.</title>
        <authorList>
            <person name="Guo L.Y."/>
            <person name="Ling S.K."/>
            <person name="Li C.M."/>
            <person name="Chen G.J."/>
            <person name="Du Z.J."/>
        </authorList>
    </citation>
    <scope>NUCLEOTIDE SEQUENCE [LARGE SCALE GENOMIC DNA]</scope>
    <source>
        <strain evidence="2 3">WDN1C137</strain>
    </source>
</reference>
<evidence type="ECO:0000256" key="1">
    <source>
        <dbReference type="SAM" id="Phobius"/>
    </source>
</evidence>
<keyword evidence="1" id="KW-0472">Membrane</keyword>
<evidence type="ECO:0000313" key="3">
    <source>
        <dbReference type="Proteomes" id="UP000257131"/>
    </source>
</evidence>
<gene>
    <name evidence="2" type="ORF">DRV84_13300</name>
</gene>
<organism evidence="2 3">
    <name type="scientific">Rhodosalinus sediminis</name>
    <dbReference type="NCBI Taxonomy" id="1940533"/>
    <lineage>
        <taxon>Bacteria</taxon>
        <taxon>Pseudomonadati</taxon>
        <taxon>Pseudomonadota</taxon>
        <taxon>Alphaproteobacteria</taxon>
        <taxon>Rhodobacterales</taxon>
        <taxon>Paracoccaceae</taxon>
        <taxon>Rhodosalinus</taxon>
    </lineage>
</organism>
<sequence length="88" mass="8904">MPRIERLDGGAMGRAVPYAAPRRRRDPPRDAPGPAIGAALASVPAALLALVAALFAGHGLLAALGLAALAQIAVFAAGMIWAILVVRT</sequence>
<keyword evidence="1" id="KW-0812">Transmembrane</keyword>
<comment type="caution">
    <text evidence="2">The sequence shown here is derived from an EMBL/GenBank/DDBJ whole genome shotgun (WGS) entry which is preliminary data.</text>
</comment>
<accession>A0A3D9BMM2</accession>
<keyword evidence="1" id="KW-1133">Transmembrane helix</keyword>
<proteinExistence type="predicted"/>
<feature type="transmembrane region" description="Helical" evidence="1">
    <location>
        <begin position="61"/>
        <end position="86"/>
    </location>
</feature>
<protein>
    <submittedName>
        <fullName evidence="2">Uncharacterized protein</fullName>
    </submittedName>
</protein>
<feature type="transmembrane region" description="Helical" evidence="1">
    <location>
        <begin position="31"/>
        <end position="55"/>
    </location>
</feature>
<evidence type="ECO:0000313" key="2">
    <source>
        <dbReference type="EMBL" id="REC54773.1"/>
    </source>
</evidence>